<evidence type="ECO:0000313" key="9">
    <source>
        <dbReference type="Proteomes" id="UP000248724"/>
    </source>
</evidence>
<keyword evidence="5" id="KW-0521">NADP</keyword>
<dbReference type="InterPro" id="IPR020946">
    <property type="entry name" value="Flavin_mOase-like"/>
</dbReference>
<dbReference type="SUPFAM" id="SSF51905">
    <property type="entry name" value="FAD/NAD(P)-binding domain"/>
    <property type="match status" value="2"/>
</dbReference>
<reference evidence="8 9" key="1">
    <citation type="journal article" date="2017" name="Nature">
        <title>Atmospheric trace gases support primary production in Antarctic desert surface soil.</title>
        <authorList>
            <person name="Ji M."/>
            <person name="Greening C."/>
            <person name="Vanwonterghem I."/>
            <person name="Carere C.R."/>
            <person name="Bay S.K."/>
            <person name="Steen J.A."/>
            <person name="Montgomery K."/>
            <person name="Lines T."/>
            <person name="Beardall J."/>
            <person name="van Dorst J."/>
            <person name="Snape I."/>
            <person name="Stott M.B."/>
            <person name="Hugenholtz P."/>
            <person name="Ferrari B.C."/>
        </authorList>
    </citation>
    <scope>NUCLEOTIDE SEQUENCE [LARGE SCALE GENOMIC DNA]</scope>
    <source>
        <strain evidence="8">RRmetagenome_bin12</strain>
    </source>
</reference>
<dbReference type="InterPro" id="IPR000960">
    <property type="entry name" value="Flavin_mOase"/>
</dbReference>
<dbReference type="GO" id="GO:0050660">
    <property type="term" value="F:flavin adenine dinucleotide binding"/>
    <property type="evidence" value="ECO:0007669"/>
    <property type="project" value="InterPro"/>
</dbReference>
<evidence type="ECO:0000256" key="2">
    <source>
        <dbReference type="ARBA" id="ARBA00010139"/>
    </source>
</evidence>
<evidence type="ECO:0000256" key="3">
    <source>
        <dbReference type="ARBA" id="ARBA00022630"/>
    </source>
</evidence>
<dbReference type="PANTHER" id="PTHR23023">
    <property type="entry name" value="DIMETHYLANILINE MONOOXYGENASE"/>
    <property type="match status" value="1"/>
</dbReference>
<comment type="similarity">
    <text evidence="2">Belongs to the FAD-binding monooxygenase family.</text>
</comment>
<feature type="compositionally biased region" description="Low complexity" evidence="7">
    <location>
        <begin position="14"/>
        <end position="34"/>
    </location>
</feature>
<organism evidence="8 9">
    <name type="scientific">Candidatus Aeolococcus gillhamiae</name>
    <dbReference type="NCBI Taxonomy" id="3127015"/>
    <lineage>
        <taxon>Bacteria</taxon>
        <taxon>Bacillati</taxon>
        <taxon>Candidatus Dormiibacterota</taxon>
        <taxon>Candidatus Dormibacteria</taxon>
        <taxon>Candidatus Aeolococcales</taxon>
        <taxon>Candidatus Aeolococcaceae</taxon>
        <taxon>Candidatus Aeolococcus</taxon>
    </lineage>
</organism>
<dbReference type="GO" id="GO:0004499">
    <property type="term" value="F:N,N-dimethylaniline monooxygenase activity"/>
    <property type="evidence" value="ECO:0007669"/>
    <property type="project" value="InterPro"/>
</dbReference>
<dbReference type="PRINTS" id="PR00370">
    <property type="entry name" value="FMOXYGENASE"/>
</dbReference>
<dbReference type="Pfam" id="PF00743">
    <property type="entry name" value="FMO-like"/>
    <property type="match status" value="1"/>
</dbReference>
<dbReference type="InterPro" id="IPR036188">
    <property type="entry name" value="FAD/NAD-bd_sf"/>
</dbReference>
<evidence type="ECO:0000256" key="6">
    <source>
        <dbReference type="ARBA" id="ARBA00023002"/>
    </source>
</evidence>
<keyword evidence="8" id="KW-0503">Monooxygenase</keyword>
<protein>
    <submittedName>
        <fullName evidence="8">Monooxygenase</fullName>
    </submittedName>
</protein>
<feature type="compositionally biased region" description="Basic residues" evidence="7">
    <location>
        <begin position="35"/>
        <end position="44"/>
    </location>
</feature>
<keyword evidence="4" id="KW-0274">FAD</keyword>
<dbReference type="Gene3D" id="3.50.50.60">
    <property type="entry name" value="FAD/NAD(P)-binding domain"/>
    <property type="match status" value="1"/>
</dbReference>
<feature type="compositionally biased region" description="Low complexity" evidence="7">
    <location>
        <begin position="45"/>
        <end position="54"/>
    </location>
</feature>
<feature type="region of interest" description="Disordered" evidence="7">
    <location>
        <begin position="14"/>
        <end position="63"/>
    </location>
</feature>
<keyword evidence="6" id="KW-0560">Oxidoreductase</keyword>
<name>A0A2W5YZW1_9BACT</name>
<evidence type="ECO:0000256" key="7">
    <source>
        <dbReference type="SAM" id="MobiDB-lite"/>
    </source>
</evidence>
<dbReference type="Proteomes" id="UP000248724">
    <property type="component" value="Unassembled WGS sequence"/>
</dbReference>
<comment type="caution">
    <text evidence="8">The sequence shown here is derived from an EMBL/GenBank/DDBJ whole genome shotgun (WGS) entry which is preliminary data.</text>
</comment>
<dbReference type="EMBL" id="QHBU01000256">
    <property type="protein sequence ID" value="PZR78523.1"/>
    <property type="molecule type" value="Genomic_DNA"/>
</dbReference>
<gene>
    <name evidence="8" type="ORF">DLM65_12780</name>
</gene>
<sequence length="531" mass="58718">MGLLTPAWAAMSSMPTPAPRARMASTAASTSSARRVSRCPRQRSRCPAAWASPAGPGGRRSARFSGPLTFRERMLLIVTVTQGNAQIRGGPMTAPAAPHLVIGAGYAGLGVARALRADGLDVEVVEKNDEVGGNWLNGVYDSTHIISSRDTTGYAEFPMPRSYPDFPSRDQMIAYLRSYAEAFSLRELIRFRTEVTNVVPVTPDGVGGWDATMRLPDGTVVTRRYTGVAVCNGHHWDKHIPTRPGIFSGLQMHSKDYRNPSDFQGSRVLVVGAGNSGCDIAVEASRHLGHSLISMRRGYHFLPKTVLGIPAAELDLPWMPLWAQRTFLRSMVRIIHGRNERYGIPTPDHRLFDRHPVVNSEMLHALRHGRVEYRPDIERFDGKTVTFIDGRREEVDTIVWATGFAVTFPFLDRDIFEWENGIPKRVFGMLPSTVAGIYAFGVLQPRGGAGPLISRGAELLARLARIQATVDHPIAIDLARIRRADARHLVGVSETMRQIAVANRILDVYTWRQRRRGLPARSAPESAERVA</sequence>
<comment type="similarity">
    <text evidence="1">Belongs to the FMO family.</text>
</comment>
<evidence type="ECO:0000256" key="4">
    <source>
        <dbReference type="ARBA" id="ARBA00022827"/>
    </source>
</evidence>
<keyword evidence="3" id="KW-0285">Flavoprotein</keyword>
<dbReference type="InterPro" id="IPR050346">
    <property type="entry name" value="FMO-like"/>
</dbReference>
<proteinExistence type="inferred from homology"/>
<dbReference type="GO" id="GO:0050661">
    <property type="term" value="F:NADP binding"/>
    <property type="evidence" value="ECO:0007669"/>
    <property type="project" value="InterPro"/>
</dbReference>
<accession>A0A2W5YZW1</accession>
<dbReference type="AlphaFoldDB" id="A0A2W5YZW1"/>
<evidence type="ECO:0000313" key="8">
    <source>
        <dbReference type="EMBL" id="PZR78523.1"/>
    </source>
</evidence>
<evidence type="ECO:0000256" key="1">
    <source>
        <dbReference type="ARBA" id="ARBA00009183"/>
    </source>
</evidence>
<evidence type="ECO:0000256" key="5">
    <source>
        <dbReference type="ARBA" id="ARBA00022857"/>
    </source>
</evidence>